<feature type="compositionally biased region" description="Polar residues" evidence="1">
    <location>
        <begin position="352"/>
        <end position="383"/>
    </location>
</feature>
<evidence type="ECO:0000313" key="3">
    <source>
        <dbReference type="EMBL" id="OJT12518.1"/>
    </source>
</evidence>
<evidence type="ECO:0008006" key="5">
    <source>
        <dbReference type="Google" id="ProtNLM"/>
    </source>
</evidence>
<dbReference type="Gene3D" id="2.60.120.260">
    <property type="entry name" value="Galactose-binding domain-like"/>
    <property type="match status" value="1"/>
</dbReference>
<evidence type="ECO:0000313" key="4">
    <source>
        <dbReference type="Proteomes" id="UP000184267"/>
    </source>
</evidence>
<evidence type="ECO:0000256" key="1">
    <source>
        <dbReference type="SAM" id="MobiDB-lite"/>
    </source>
</evidence>
<feature type="compositionally biased region" description="Polar residues" evidence="1">
    <location>
        <begin position="295"/>
        <end position="304"/>
    </location>
</feature>
<evidence type="ECO:0000256" key="2">
    <source>
        <dbReference type="SAM" id="Phobius"/>
    </source>
</evidence>
<feature type="compositionally biased region" description="Polar residues" evidence="1">
    <location>
        <begin position="256"/>
        <end position="267"/>
    </location>
</feature>
<dbReference type="Proteomes" id="UP000184267">
    <property type="component" value="Unassembled WGS sequence"/>
</dbReference>
<gene>
    <name evidence="3" type="ORF">TRAPUB_10919</name>
</gene>
<feature type="compositionally biased region" description="Basic and acidic residues" evidence="1">
    <location>
        <begin position="436"/>
        <end position="446"/>
    </location>
</feature>
<organism evidence="3 4">
    <name type="scientific">Trametes pubescens</name>
    <name type="common">White-rot fungus</name>
    <dbReference type="NCBI Taxonomy" id="154538"/>
    <lineage>
        <taxon>Eukaryota</taxon>
        <taxon>Fungi</taxon>
        <taxon>Dikarya</taxon>
        <taxon>Basidiomycota</taxon>
        <taxon>Agaricomycotina</taxon>
        <taxon>Agaricomycetes</taxon>
        <taxon>Polyporales</taxon>
        <taxon>Polyporaceae</taxon>
        <taxon>Trametes</taxon>
    </lineage>
</organism>
<dbReference type="OrthoDB" id="2755385at2759"/>
<protein>
    <recommendedName>
        <fullName evidence="5">Transmembrane protein</fullName>
    </recommendedName>
</protein>
<dbReference type="AlphaFoldDB" id="A0A1M2VY54"/>
<sequence length="457" mass="47159">MSSSGSSQLVDDSNPSVQYASGWIWDQGVAELDATRHGAKIAGLKAWLSFTGTGVSVIGTLGPSDTYGQPKTTYLIDGQVAGSYNAPLTPSGETRYNVTFFSAQDLSPGDHIVLINNTDGTSPNTFWLDYFLIDTLSNSTSGSSSPTINPSPNAVSVSAQLVTSTSGTETVVSTVSVTVPVKTTPTSAANTNSDSGTGSSHSKAGVIVAATISGVALLVFLAVAVFWLRRRRRPDTTPAGTVAPFTLSEDPYVSGHQPSMRYSNTRATMPISPAGSHFGRGPPTAPPSEVAPESVVSQPESYTPSASSGAGLLASLRRTASPSSPPMPAAYRPSPVSEKSQRSRSDPDTPSLAFSSPPGTGPESSYSRSVPQTPASPAFSSASGTGTAPLMPPAALPPGAWHAPPDSHGRAHTLLRSLFSRGPRAGPGSVTSTAPRDVDSGLRLYDDVVLPPPYTQE</sequence>
<feature type="transmembrane region" description="Helical" evidence="2">
    <location>
        <begin position="204"/>
        <end position="228"/>
    </location>
</feature>
<keyword evidence="2" id="KW-0812">Transmembrane</keyword>
<name>A0A1M2VY54_TRAPU</name>
<feature type="region of interest" description="Disordered" evidence="1">
    <location>
        <begin position="235"/>
        <end position="457"/>
    </location>
</feature>
<accession>A0A1M2VY54</accession>
<keyword evidence="2" id="KW-1133">Transmembrane helix</keyword>
<dbReference type="EMBL" id="MNAD01000480">
    <property type="protein sequence ID" value="OJT12518.1"/>
    <property type="molecule type" value="Genomic_DNA"/>
</dbReference>
<reference evidence="3 4" key="1">
    <citation type="submission" date="2016-10" db="EMBL/GenBank/DDBJ databases">
        <title>Genome sequence of the basidiomycete white-rot fungus Trametes pubescens.</title>
        <authorList>
            <person name="Makela M.R."/>
            <person name="Granchi Z."/>
            <person name="Peng M."/>
            <person name="De Vries R.P."/>
            <person name="Grigoriev I."/>
            <person name="Riley R."/>
            <person name="Hilden K."/>
        </authorList>
    </citation>
    <scope>NUCLEOTIDE SEQUENCE [LARGE SCALE GENOMIC DNA]</scope>
    <source>
        <strain evidence="3 4">FBCC735</strain>
    </source>
</reference>
<keyword evidence="4" id="KW-1185">Reference proteome</keyword>
<feature type="compositionally biased region" description="Low complexity" evidence="1">
    <location>
        <begin position="305"/>
        <end position="322"/>
    </location>
</feature>
<dbReference type="OMA" id="QINETAH"/>
<proteinExistence type="predicted"/>
<comment type="caution">
    <text evidence="3">The sequence shown here is derived from an EMBL/GenBank/DDBJ whole genome shotgun (WGS) entry which is preliminary data.</text>
</comment>
<keyword evidence="2" id="KW-0472">Membrane</keyword>